<proteinExistence type="predicted"/>
<protein>
    <submittedName>
        <fullName evidence="1">DUF4365 domain-containing protein</fullName>
    </submittedName>
</protein>
<dbReference type="Proteomes" id="UP001439984">
    <property type="component" value="Unassembled WGS sequence"/>
</dbReference>
<name>A0ABV1IPE7_9FIRM</name>
<keyword evidence="2" id="KW-1185">Reference proteome</keyword>
<evidence type="ECO:0000313" key="1">
    <source>
        <dbReference type="EMBL" id="MEQ2688719.1"/>
    </source>
</evidence>
<sequence length="602" mass="68639">MNSEMLGISFLQIALGKTDHLVAHINTNDKEPSWDGDVEVYSKAGHVHAKSDLLLKVPVQVKGHCKPNLKKKSIKYSIQYADLRNYLYVGGTIFFVVYVNDSGDRAAIYYVKLLPYDLKKYLKTYDGTPYKEKSIELKEFPKKKNDITDVFLDFVHHMNLQRAAINSAPISFDSLRSESPSQLSNIQLTIGYSAINQNYEFPFDYFFTHDTYIYIKQPHDIELPVAHLKNVDTVEYTMNAPISVKSNVFFDHYTVSRTKTSATIKFGADIRQVLQAGTQAKPDFHFSLSGSLSERIRDARFILAVLDAQQYEINGGVLNFKSASFNNSGFVDRSVIKSQLDFMLSMQKTLNLLHVKKDLNPNLIDTSSQNNLNILKTALLDKKAVKLVPYDSIFRPCRIANLNLLLCTIPIEGTNDFYDIYDFNQAPISFKSKDSSNNDIPFSYFVLLDRDIINWCDNINYDSMIDSIKAIPLSVEYSQAVNTLILEMLHAYDSSDSSKEDILLAAIKITDWIRQTDMHSSPSAAKINYYQAIKRSRPLTSDEQTEVLSIVETERQDESIYVGAYLLLDNIVAAKVHFSKLSKESQEAFKKYPIYRFMQDSQ</sequence>
<accession>A0ABV1IPE7</accession>
<reference evidence="1 2" key="1">
    <citation type="submission" date="2024-04" db="EMBL/GenBank/DDBJ databases">
        <title>Human intestinal bacterial collection.</title>
        <authorList>
            <person name="Pauvert C."/>
            <person name="Hitch T.C.A."/>
            <person name="Clavel T."/>
        </authorList>
    </citation>
    <scope>NUCLEOTIDE SEQUENCE [LARGE SCALE GENOMIC DNA]</scope>
    <source>
        <strain evidence="1 2">CLA-AA-H236</strain>
    </source>
</reference>
<comment type="caution">
    <text evidence="1">The sequence shown here is derived from an EMBL/GenBank/DDBJ whole genome shotgun (WGS) entry which is preliminary data.</text>
</comment>
<gene>
    <name evidence="1" type="ORF">AAAU72_11140</name>
</gene>
<evidence type="ECO:0000313" key="2">
    <source>
        <dbReference type="Proteomes" id="UP001439984"/>
    </source>
</evidence>
<organism evidence="1 2">
    <name type="scientific">Faecalibacterium longum</name>
    <dbReference type="NCBI Taxonomy" id="1851428"/>
    <lineage>
        <taxon>Bacteria</taxon>
        <taxon>Bacillati</taxon>
        <taxon>Bacillota</taxon>
        <taxon>Clostridia</taxon>
        <taxon>Eubacteriales</taxon>
        <taxon>Oscillospiraceae</taxon>
        <taxon>Faecalibacterium</taxon>
    </lineage>
</organism>
<dbReference type="RefSeq" id="WP_227624559.1">
    <property type="nucleotide sequence ID" value="NZ_JBBNIB010000143.1"/>
</dbReference>
<dbReference type="EMBL" id="JBBNIB010000143">
    <property type="protein sequence ID" value="MEQ2688719.1"/>
    <property type="molecule type" value="Genomic_DNA"/>
</dbReference>